<sequence>MTPERCIHRPVMTTLVMIGILAFGLLAFEKLPVNDLPNVDFPTISVTAGMPGASPETMAASVATPLEKQFSTIAGIDSMSSTSALGSTNITIQFSLDRDIDGASLDVQSAISSAQRYLPDDMPSPPYFRKVNPADFPVLILQLSSPTLPISTVDEYAQTALGQRIGMVEGVAQVRVFGSQKYAVRVQVDPLKLSSRGISLDEVRNAINAGNSNLPAGVLQGTDQNFTVQTSGKLLTAEAFRPLIVAYREGAPVRLEQVATVIDSVEDNQIANWDGLGARSILLAVQRQPGANTVAVVNAIKELLPTVNAQMPAAMELSILIDRSQAIRESVHDVQLTLVLTIVLVVIVIFMFLRNLRATIIPSIAIPLSIVGTFAVMYLLGFSMNNISLMALTLSVGFIVDDAIVVLENIVRHIELGESVWDAALKGAKEITFTVISMTLSLAAVFLPVLFMGGILGRLLNEFAVTIGVAILVSGFVSLTLTPMLCSRFLKPHQPQERHGWFYRVTESVFEGLLRLYEKTLRFTMRHRISMMVVTLATVVGTAWLFLHLPKGFIPTEDTGQLQVMTEGAQDASFETMVRHQQEVAKIIAKNPYIAAFSSSVGSSGSSSTGNSGRMFVSLKPRSERPAAQDIVNELRTQMAAIPGIRAFPQVPSSIRIGGRSSKSPYQFTLAGVDLKQLFEVAPKIEATIAALPELADVTSDLLVTSPQVFVEVNRNKASSLGITATQVENALYNAYGSRQVSAIYTPTNQYYVILEVDPKYRSDIDSLGMLYLRSGTTSELVPLASVADITRTVGPLTVTHSGQLPSVTISFATRPGVSIGQAVDAINAAVTKELPAGISTAFQGEAEAFQSSLKGLGLLLAMAVVVIYLVLGILYESFIHPLTILSGLPSAGVGALLTLWLFGYELNLYGFVGVLMLIGIVKKNAIMMIDFALEAERKDDKTPSDAIFEACLVRFRPIMMTTFAAIMGALPIALGLGAGAEARRPLGLAVVGGLLLSQLLTLYITPVFYLYMEKVSLWLAKPKKDVPAESPPGTVSIA</sequence>
<name>A0A1T4YA18_9BACT</name>
<comment type="subcellular location">
    <subcellularLocation>
        <location evidence="1">Cell inner membrane</location>
        <topology evidence="1">Multi-pass membrane protein</topology>
    </subcellularLocation>
</comment>
<feature type="transmembrane region" description="Helical" evidence="8">
    <location>
        <begin position="529"/>
        <end position="547"/>
    </location>
</feature>
<feature type="transmembrane region" description="Helical" evidence="8">
    <location>
        <begin position="857"/>
        <end position="876"/>
    </location>
</feature>
<dbReference type="FunFam" id="3.30.70.1430:FF:000001">
    <property type="entry name" value="Efflux pump membrane transporter"/>
    <property type="match status" value="1"/>
</dbReference>
<dbReference type="Gene3D" id="3.30.70.1430">
    <property type="entry name" value="Multidrug efflux transporter AcrB pore domain"/>
    <property type="match status" value="2"/>
</dbReference>
<keyword evidence="4" id="KW-0997">Cell inner membrane</keyword>
<dbReference type="Gene3D" id="3.30.70.1440">
    <property type="entry name" value="Multidrug efflux transporter AcrB pore domain"/>
    <property type="match status" value="1"/>
</dbReference>
<evidence type="ECO:0000256" key="5">
    <source>
        <dbReference type="ARBA" id="ARBA00022692"/>
    </source>
</evidence>
<dbReference type="STRING" id="48467.SAMN02745166_02690"/>
<dbReference type="Gene3D" id="3.30.70.1320">
    <property type="entry name" value="Multidrug efflux transporter AcrB pore domain like"/>
    <property type="match status" value="1"/>
</dbReference>
<evidence type="ECO:0000256" key="8">
    <source>
        <dbReference type="SAM" id="Phobius"/>
    </source>
</evidence>
<feature type="transmembrane region" description="Helical" evidence="8">
    <location>
        <begin position="12"/>
        <end position="28"/>
    </location>
</feature>
<feature type="transmembrane region" description="Helical" evidence="8">
    <location>
        <begin position="909"/>
        <end position="934"/>
    </location>
</feature>
<dbReference type="InterPro" id="IPR001036">
    <property type="entry name" value="Acrflvin-R"/>
</dbReference>
<organism evidence="9 10">
    <name type="scientific">Prosthecobacter debontii</name>
    <dbReference type="NCBI Taxonomy" id="48467"/>
    <lineage>
        <taxon>Bacteria</taxon>
        <taxon>Pseudomonadati</taxon>
        <taxon>Verrucomicrobiota</taxon>
        <taxon>Verrucomicrobiia</taxon>
        <taxon>Verrucomicrobiales</taxon>
        <taxon>Verrucomicrobiaceae</taxon>
        <taxon>Prosthecobacter</taxon>
    </lineage>
</organism>
<dbReference type="PRINTS" id="PR00702">
    <property type="entry name" value="ACRIFLAVINRP"/>
</dbReference>
<dbReference type="RefSeq" id="WP_078813878.1">
    <property type="nucleotide sequence ID" value="NZ_FUYE01000008.1"/>
</dbReference>
<evidence type="ECO:0000256" key="4">
    <source>
        <dbReference type="ARBA" id="ARBA00022519"/>
    </source>
</evidence>
<dbReference type="Proteomes" id="UP000190774">
    <property type="component" value="Unassembled WGS sequence"/>
</dbReference>
<evidence type="ECO:0000256" key="7">
    <source>
        <dbReference type="ARBA" id="ARBA00023136"/>
    </source>
</evidence>
<dbReference type="InterPro" id="IPR027463">
    <property type="entry name" value="AcrB_DN_DC_subdom"/>
</dbReference>
<keyword evidence="7 8" id="KW-0472">Membrane</keyword>
<dbReference type="Pfam" id="PF00873">
    <property type="entry name" value="ACR_tran"/>
    <property type="match status" value="1"/>
</dbReference>
<keyword evidence="10" id="KW-1185">Reference proteome</keyword>
<reference evidence="10" key="1">
    <citation type="submission" date="2017-02" db="EMBL/GenBank/DDBJ databases">
        <authorList>
            <person name="Varghese N."/>
            <person name="Submissions S."/>
        </authorList>
    </citation>
    <scope>NUCLEOTIDE SEQUENCE [LARGE SCALE GENOMIC DNA]</scope>
    <source>
        <strain evidence="10">ATCC 700200</strain>
    </source>
</reference>
<dbReference type="SUPFAM" id="SSF82693">
    <property type="entry name" value="Multidrug efflux transporter AcrB pore domain, PN1, PN2, PC1 and PC2 subdomains"/>
    <property type="match status" value="4"/>
</dbReference>
<feature type="transmembrane region" description="Helical" evidence="8">
    <location>
        <begin position="959"/>
        <end position="981"/>
    </location>
</feature>
<protein>
    <submittedName>
        <fullName evidence="9">Hydrophobic/amphiphilic exporter-1, HAE1 family</fullName>
    </submittedName>
</protein>
<accession>A0A1T4YA18</accession>
<dbReference type="SUPFAM" id="SSF82866">
    <property type="entry name" value="Multidrug efflux transporter AcrB transmembrane domain"/>
    <property type="match status" value="2"/>
</dbReference>
<dbReference type="FunFam" id="1.20.1640.10:FF:000001">
    <property type="entry name" value="Efflux pump membrane transporter"/>
    <property type="match status" value="1"/>
</dbReference>
<dbReference type="OrthoDB" id="9757876at2"/>
<evidence type="ECO:0000313" key="10">
    <source>
        <dbReference type="Proteomes" id="UP000190774"/>
    </source>
</evidence>
<keyword evidence="2" id="KW-0813">Transport</keyword>
<feature type="transmembrane region" description="Helical" evidence="8">
    <location>
        <begin position="987"/>
        <end position="1012"/>
    </location>
</feature>
<dbReference type="AlphaFoldDB" id="A0A1T4YA18"/>
<feature type="transmembrane region" description="Helical" evidence="8">
    <location>
        <begin position="463"/>
        <end position="486"/>
    </location>
</feature>
<evidence type="ECO:0000256" key="1">
    <source>
        <dbReference type="ARBA" id="ARBA00004429"/>
    </source>
</evidence>
<keyword evidence="3" id="KW-1003">Cell membrane</keyword>
<dbReference type="GO" id="GO:0005886">
    <property type="term" value="C:plasma membrane"/>
    <property type="evidence" value="ECO:0007669"/>
    <property type="project" value="UniProtKB-SubCell"/>
</dbReference>
<feature type="transmembrane region" description="Helical" evidence="8">
    <location>
        <begin position="431"/>
        <end position="451"/>
    </location>
</feature>
<gene>
    <name evidence="9" type="ORF">SAMN02745166_02690</name>
</gene>
<dbReference type="PANTHER" id="PTHR32063:SF21">
    <property type="entry name" value="MULTIDRUG RESISTANCE PROTEIN MDTB"/>
    <property type="match status" value="1"/>
</dbReference>
<evidence type="ECO:0000313" key="9">
    <source>
        <dbReference type="EMBL" id="SKA98141.1"/>
    </source>
</evidence>
<keyword evidence="5 8" id="KW-0812">Transmembrane</keyword>
<feature type="transmembrane region" description="Helical" evidence="8">
    <location>
        <begin position="360"/>
        <end position="381"/>
    </location>
</feature>
<proteinExistence type="predicted"/>
<dbReference type="SUPFAM" id="SSF82714">
    <property type="entry name" value="Multidrug efflux transporter AcrB TolC docking domain, DN and DC subdomains"/>
    <property type="match status" value="2"/>
</dbReference>
<keyword evidence="6 8" id="KW-1133">Transmembrane helix</keyword>
<evidence type="ECO:0000256" key="6">
    <source>
        <dbReference type="ARBA" id="ARBA00022989"/>
    </source>
</evidence>
<evidence type="ECO:0000256" key="2">
    <source>
        <dbReference type="ARBA" id="ARBA00022448"/>
    </source>
</evidence>
<dbReference type="GO" id="GO:0042910">
    <property type="term" value="F:xenobiotic transmembrane transporter activity"/>
    <property type="evidence" value="ECO:0007669"/>
    <property type="project" value="TreeGrafter"/>
</dbReference>
<dbReference type="EMBL" id="FUYE01000008">
    <property type="protein sequence ID" value="SKA98141.1"/>
    <property type="molecule type" value="Genomic_DNA"/>
</dbReference>
<feature type="transmembrane region" description="Helical" evidence="8">
    <location>
        <begin position="334"/>
        <end position="353"/>
    </location>
</feature>
<dbReference type="Gene3D" id="3.30.2090.10">
    <property type="entry name" value="Multidrug efflux transporter AcrB TolC docking domain, DN and DC subdomains"/>
    <property type="match status" value="2"/>
</dbReference>
<dbReference type="PANTHER" id="PTHR32063">
    <property type="match status" value="1"/>
</dbReference>
<evidence type="ECO:0000256" key="3">
    <source>
        <dbReference type="ARBA" id="ARBA00022475"/>
    </source>
</evidence>
<dbReference type="Gene3D" id="1.20.1640.10">
    <property type="entry name" value="Multidrug efflux transporter AcrB transmembrane domain"/>
    <property type="match status" value="2"/>
</dbReference>